<dbReference type="EMBL" id="AP017372">
    <property type="protein sequence ID" value="BAU56986.2"/>
    <property type="molecule type" value="Genomic_DNA"/>
</dbReference>
<dbReference type="Pfam" id="PF02922">
    <property type="entry name" value="CBM_48"/>
    <property type="match status" value="1"/>
</dbReference>
<comment type="catalytic activity">
    <reaction evidence="1 10">
        <text>Transfers a segment of a (1-&gt;4)-alpha-D-glucan chain to a primary hydroxy group in a similar glucan chain.</text>
        <dbReference type="EC" id="2.4.1.18"/>
    </reaction>
</comment>
<evidence type="ECO:0000256" key="1">
    <source>
        <dbReference type="ARBA" id="ARBA00000826"/>
    </source>
</evidence>
<name>A0A0X8X7M8_HALHR</name>
<evidence type="ECO:0000313" key="14">
    <source>
        <dbReference type="EMBL" id="BAU56986.2"/>
    </source>
</evidence>
<dbReference type="PANTHER" id="PTHR43651">
    <property type="entry name" value="1,4-ALPHA-GLUCAN-BRANCHING ENZYME"/>
    <property type="match status" value="1"/>
</dbReference>
<dbReference type="FunFam" id="3.20.20.80:FF:000003">
    <property type="entry name" value="1,4-alpha-glucan branching enzyme GlgB"/>
    <property type="match status" value="1"/>
</dbReference>
<keyword evidence="6 10" id="KW-0328">Glycosyltransferase</keyword>
<dbReference type="Gene3D" id="2.60.40.1180">
    <property type="entry name" value="Golgi alpha-mannosidase II"/>
    <property type="match status" value="1"/>
</dbReference>
<evidence type="ECO:0000256" key="9">
    <source>
        <dbReference type="ARBA" id="ARBA00023277"/>
    </source>
</evidence>
<dbReference type="NCBIfam" id="NF008967">
    <property type="entry name" value="PRK12313.1"/>
    <property type="match status" value="1"/>
</dbReference>
<dbReference type="SUPFAM" id="SSF51011">
    <property type="entry name" value="Glycosyl hydrolase domain"/>
    <property type="match status" value="1"/>
</dbReference>
<dbReference type="CDD" id="cd11322">
    <property type="entry name" value="AmyAc_Glg_BE"/>
    <property type="match status" value="1"/>
</dbReference>
<dbReference type="PIRSF" id="PIRSF000463">
    <property type="entry name" value="GlgB"/>
    <property type="match status" value="1"/>
</dbReference>
<dbReference type="InterPro" id="IPR013783">
    <property type="entry name" value="Ig-like_fold"/>
</dbReference>
<dbReference type="InterPro" id="IPR044143">
    <property type="entry name" value="GlgB_N_E_set_prok"/>
</dbReference>
<keyword evidence="9 10" id="KW-0119">Carbohydrate metabolism</keyword>
<dbReference type="GO" id="GO:0005829">
    <property type="term" value="C:cytosol"/>
    <property type="evidence" value="ECO:0007669"/>
    <property type="project" value="TreeGrafter"/>
</dbReference>
<dbReference type="Proteomes" id="UP000218890">
    <property type="component" value="Chromosome"/>
</dbReference>
<dbReference type="InterPro" id="IPR017853">
    <property type="entry name" value="GH"/>
</dbReference>
<dbReference type="HAMAP" id="MF_00685">
    <property type="entry name" value="GlgB"/>
    <property type="match status" value="1"/>
</dbReference>
<feature type="active site" description="Proton donor" evidence="10 11">
    <location>
        <position position="327"/>
    </location>
</feature>
<keyword evidence="8 10" id="KW-0320">Glycogen biosynthesis</keyword>
<dbReference type="PANTHER" id="PTHR43651:SF3">
    <property type="entry name" value="1,4-ALPHA-GLUCAN-BRANCHING ENZYME"/>
    <property type="match status" value="1"/>
</dbReference>
<dbReference type="EC" id="2.4.1.18" evidence="10"/>
<dbReference type="NCBIfam" id="TIGR01515">
    <property type="entry name" value="branching_enzym"/>
    <property type="match status" value="1"/>
</dbReference>
<gene>
    <name evidence="10 14" type="primary">glgB</name>
    <name evidence="14" type="ORF">HH1059_03070</name>
</gene>
<proteinExistence type="inferred from homology"/>
<dbReference type="GO" id="GO:0003844">
    <property type="term" value="F:1,4-alpha-glucan branching enzyme activity"/>
    <property type="evidence" value="ECO:0007669"/>
    <property type="project" value="UniProtKB-UniRule"/>
</dbReference>
<feature type="active site" description="Nucleophile" evidence="10 11">
    <location>
        <position position="274"/>
    </location>
</feature>
<comment type="similarity">
    <text evidence="4 10">Belongs to the glycosyl hydrolase 13 family. GlgB subfamily.</text>
</comment>
<evidence type="ECO:0000313" key="15">
    <source>
        <dbReference type="Proteomes" id="UP000218890"/>
    </source>
</evidence>
<dbReference type="InterPro" id="IPR004193">
    <property type="entry name" value="Glyco_hydro_13_N"/>
</dbReference>
<dbReference type="InterPro" id="IPR006047">
    <property type="entry name" value="GH13_cat_dom"/>
</dbReference>
<dbReference type="NCBIfam" id="NF003811">
    <property type="entry name" value="PRK05402.1"/>
    <property type="match status" value="1"/>
</dbReference>
<feature type="region of interest" description="Disordered" evidence="12">
    <location>
        <begin position="517"/>
        <end position="558"/>
    </location>
</feature>
<dbReference type="GO" id="GO:0043169">
    <property type="term" value="F:cation binding"/>
    <property type="evidence" value="ECO:0007669"/>
    <property type="project" value="InterPro"/>
</dbReference>
<evidence type="ECO:0000256" key="8">
    <source>
        <dbReference type="ARBA" id="ARBA00023056"/>
    </source>
</evidence>
<evidence type="ECO:0000256" key="7">
    <source>
        <dbReference type="ARBA" id="ARBA00022679"/>
    </source>
</evidence>
<comment type="subunit">
    <text evidence="10">Monomer.</text>
</comment>
<evidence type="ECO:0000256" key="4">
    <source>
        <dbReference type="ARBA" id="ARBA00009000"/>
    </source>
</evidence>
<comment type="function">
    <text evidence="2 10">Catalyzes the formation of the alpha-1,6-glucosidic linkages in glycogen by scission of a 1,4-alpha-linked oligosaccharide from growing alpha-1,4-glucan chains and the subsequent attachment of the oligosaccharide to the alpha-1,6 position.</text>
</comment>
<dbReference type="GO" id="GO:0004553">
    <property type="term" value="F:hydrolase activity, hydrolyzing O-glycosyl compounds"/>
    <property type="evidence" value="ECO:0007669"/>
    <property type="project" value="InterPro"/>
</dbReference>
<evidence type="ECO:0000256" key="3">
    <source>
        <dbReference type="ARBA" id="ARBA00004964"/>
    </source>
</evidence>
<accession>A0A0X8X7M8</accession>
<protein>
    <recommendedName>
        <fullName evidence="10">1,4-alpha-glucan branching enzyme GlgB</fullName>
        <ecNumber evidence="10">2.4.1.18</ecNumber>
    </recommendedName>
    <alternativeName>
        <fullName evidence="10">1,4-alpha-D-glucan:1,4-alpha-D-glucan 6-glucosyl-transferase</fullName>
    </alternativeName>
    <alternativeName>
        <fullName evidence="10">Alpha-(1-&gt;4)-glucan branching enzyme</fullName>
    </alternativeName>
    <alternativeName>
        <fullName evidence="10">Glycogen branching enzyme</fullName>
        <shortName evidence="10">BE</shortName>
    </alternativeName>
</protein>
<keyword evidence="15" id="KW-1185">Reference proteome</keyword>
<dbReference type="SMART" id="SM00642">
    <property type="entry name" value="Aamy"/>
    <property type="match status" value="1"/>
</dbReference>
<reference evidence="14" key="1">
    <citation type="submission" date="2016-02" db="EMBL/GenBank/DDBJ databases">
        <title>Halorhodospira halochloris DSM-1059 complete genome, version 2.</title>
        <authorList>
            <person name="Tsukatani Y."/>
        </authorList>
    </citation>
    <scope>NUCLEOTIDE SEQUENCE</scope>
    <source>
        <strain evidence="14">DSM 1059</strain>
    </source>
</reference>
<dbReference type="Pfam" id="PF00128">
    <property type="entry name" value="Alpha-amylase"/>
    <property type="match status" value="1"/>
</dbReference>
<dbReference type="SUPFAM" id="SSF81296">
    <property type="entry name" value="E set domains"/>
    <property type="match status" value="1"/>
</dbReference>
<organism evidence="14 15">
    <name type="scientific">Halorhodospira halochloris</name>
    <name type="common">Ectothiorhodospira halochloris</name>
    <dbReference type="NCBI Taxonomy" id="1052"/>
    <lineage>
        <taxon>Bacteria</taxon>
        <taxon>Pseudomonadati</taxon>
        <taxon>Pseudomonadota</taxon>
        <taxon>Gammaproteobacteria</taxon>
        <taxon>Chromatiales</taxon>
        <taxon>Ectothiorhodospiraceae</taxon>
        <taxon>Halorhodospira</taxon>
    </lineage>
</organism>
<evidence type="ECO:0000256" key="11">
    <source>
        <dbReference type="PIRSR" id="PIRSR000463-1"/>
    </source>
</evidence>
<dbReference type="InterPro" id="IPR014756">
    <property type="entry name" value="Ig_E-set"/>
</dbReference>
<dbReference type="AlphaFoldDB" id="A0A0X8X7M8"/>
<dbReference type="InterPro" id="IPR006048">
    <property type="entry name" value="A-amylase/branching_C"/>
</dbReference>
<dbReference type="KEGG" id="hhk:HH1059_03070"/>
<feature type="domain" description="Glycosyl hydrolase family 13 catalytic" evidence="13">
    <location>
        <begin position="117"/>
        <end position="484"/>
    </location>
</feature>
<dbReference type="InterPro" id="IPR037439">
    <property type="entry name" value="Branching_enzy"/>
</dbReference>
<dbReference type="UniPathway" id="UPA00164"/>
<sequence length="649" mass="75113">MRFAVWAPNADRVSVIGDFNDWDAARHPMQVRPEAGIWEIFIPAVEPGALYKFAIRNRDSGEVLTKTDPYGRRFELRPNTAAIVEPPDNYRWQDAEWMEHRRRHPDFWQHQPMSIYEVHLGSWQLDEHGQFLDYRTLAHRLVDHVRALGFTHIELLPITEHPFDGSWGYQTTGYFAPTSRFGSPDDFRYFVDHCHCNGIGVILDWVPAHFPRDEWALARFDGTQLYEHADPRQGEHRDWGTLIFNFGRNEVRSFLLASALYWLETFHLDGLRVDAVASMLYLDYSREDGDWIPNIYGGNENLEAISFLREMNSVTHGEQPGTCVLAEESTSWPQVTRPTYLGGLGFTMKWNMGWMHDTLTYMREDPVHRRYHHDQLTFGMLYAFTENFVLPFSHDEVVHGKGSLLQRMPGDDWQAFANLRLLYAYQFTYPGKKLLFMGCEFAQRHEWSETRGLDWHELCSEYHRGIQQLIADLNALYSSCPALHHYDFDHRGFAWADCHDSDQSVLSYYRYARSEGDRHRDQRDRHNDQGDLQGDRHRDLDGLERDRHSEEGDRHKEKHHDYSLVALNFTPVPRFGYRLGVPQPGFWQERLNSDAACYGGSNLGNGGGVMAEEIPWSGQPYSVSLTLPPLAAVVLVSSSHDDGALGTGD</sequence>
<keyword evidence="5 10" id="KW-0321">Glycogen metabolism</keyword>
<evidence type="ECO:0000256" key="2">
    <source>
        <dbReference type="ARBA" id="ARBA00002953"/>
    </source>
</evidence>
<evidence type="ECO:0000256" key="5">
    <source>
        <dbReference type="ARBA" id="ARBA00022600"/>
    </source>
</evidence>
<dbReference type="Gene3D" id="3.20.20.80">
    <property type="entry name" value="Glycosidases"/>
    <property type="match status" value="1"/>
</dbReference>
<evidence type="ECO:0000256" key="10">
    <source>
        <dbReference type="HAMAP-Rule" id="MF_00685"/>
    </source>
</evidence>
<comment type="pathway">
    <text evidence="3 10">Glycan biosynthesis; glycogen biosynthesis.</text>
</comment>
<evidence type="ECO:0000256" key="6">
    <source>
        <dbReference type="ARBA" id="ARBA00022676"/>
    </source>
</evidence>
<dbReference type="Pfam" id="PF02806">
    <property type="entry name" value="Alpha-amylase_C"/>
    <property type="match status" value="1"/>
</dbReference>
<dbReference type="InterPro" id="IPR013780">
    <property type="entry name" value="Glyco_hydro_b"/>
</dbReference>
<dbReference type="SUPFAM" id="SSF51445">
    <property type="entry name" value="(Trans)glycosidases"/>
    <property type="match status" value="1"/>
</dbReference>
<evidence type="ECO:0000259" key="13">
    <source>
        <dbReference type="SMART" id="SM00642"/>
    </source>
</evidence>
<dbReference type="Gene3D" id="2.60.40.10">
    <property type="entry name" value="Immunoglobulins"/>
    <property type="match status" value="1"/>
</dbReference>
<dbReference type="CDD" id="cd02855">
    <property type="entry name" value="E_set_GBE_prok_N"/>
    <property type="match status" value="1"/>
</dbReference>
<keyword evidence="7 10" id="KW-0808">Transferase</keyword>
<dbReference type="GO" id="GO:0005978">
    <property type="term" value="P:glycogen biosynthetic process"/>
    <property type="evidence" value="ECO:0007669"/>
    <property type="project" value="UniProtKB-UniRule"/>
</dbReference>
<dbReference type="InterPro" id="IPR006407">
    <property type="entry name" value="GlgB"/>
</dbReference>
<evidence type="ECO:0000256" key="12">
    <source>
        <dbReference type="SAM" id="MobiDB-lite"/>
    </source>
</evidence>
<dbReference type="FunFam" id="2.60.40.1180:FF:000002">
    <property type="entry name" value="1,4-alpha-glucan branching enzyme GlgB"/>
    <property type="match status" value="1"/>
</dbReference>